<accession>A0ABW4RY30</accession>
<feature type="domain" description="Plastocyanin-like" evidence="3">
    <location>
        <begin position="69"/>
        <end position="177"/>
    </location>
</feature>
<dbReference type="RefSeq" id="WP_343874005.1">
    <property type="nucleotide sequence ID" value="NZ_BAAAIX010000023.1"/>
</dbReference>
<evidence type="ECO:0000313" key="4">
    <source>
        <dbReference type="EMBL" id="MFD1890629.1"/>
    </source>
</evidence>
<proteinExistence type="inferred from homology"/>
<reference evidence="5" key="1">
    <citation type="journal article" date="2019" name="Int. J. Syst. Evol. Microbiol.">
        <title>The Global Catalogue of Microorganisms (GCM) 10K type strain sequencing project: providing services to taxonomists for standard genome sequencing and annotation.</title>
        <authorList>
            <consortium name="The Broad Institute Genomics Platform"/>
            <consortium name="The Broad Institute Genome Sequencing Center for Infectious Disease"/>
            <person name="Wu L."/>
            <person name="Ma J."/>
        </authorList>
    </citation>
    <scope>NUCLEOTIDE SEQUENCE [LARGE SCALE GENOMIC DNA]</scope>
    <source>
        <strain evidence="5">CAIM 431</strain>
    </source>
</reference>
<dbReference type="Proteomes" id="UP001597326">
    <property type="component" value="Unassembled WGS sequence"/>
</dbReference>
<sequence length="237" mass="26012">MTNAFGMPQAAASIPGGSEGRPDRDRPAERVDITVDFASHTMLVVLSGTPGGVMEITGTMWGDPGTENPGVGAVEDWEIYTIVQNAPVPHPIHIHETTFEVVERRMIDYDVEARVMTRGPKVLLSPSRTGRKDTAFVYPGAMMRVRMRFSTPRQYMWHCHLLEHEDDEMMCPFRVGPWQAGQPADMRLFGLEVGRVVVARCGEGPGSSAGSAATKLAVPRRPRLCVSLPTTARVVMP</sequence>
<protein>
    <submittedName>
        <fullName evidence="4">Multicopper oxidase domain-containing protein</fullName>
    </submittedName>
</protein>
<dbReference type="EMBL" id="JBHUFZ010000024">
    <property type="protein sequence ID" value="MFD1890629.1"/>
    <property type="molecule type" value="Genomic_DNA"/>
</dbReference>
<dbReference type="InterPro" id="IPR011706">
    <property type="entry name" value="Cu-oxidase_C"/>
</dbReference>
<keyword evidence="5" id="KW-1185">Reference proteome</keyword>
<dbReference type="InterPro" id="IPR008972">
    <property type="entry name" value="Cupredoxin"/>
</dbReference>
<gene>
    <name evidence="4" type="ORF">ACFSCS_10625</name>
</gene>
<evidence type="ECO:0000259" key="3">
    <source>
        <dbReference type="Pfam" id="PF07731"/>
    </source>
</evidence>
<organism evidence="4 5">
    <name type="scientific">Luteococcus peritonei</name>
    <dbReference type="NCBI Taxonomy" id="88874"/>
    <lineage>
        <taxon>Bacteria</taxon>
        <taxon>Bacillati</taxon>
        <taxon>Actinomycetota</taxon>
        <taxon>Actinomycetes</taxon>
        <taxon>Propionibacteriales</taxon>
        <taxon>Propionibacteriaceae</taxon>
        <taxon>Luteococcus</taxon>
    </lineage>
</organism>
<dbReference type="Pfam" id="PF07731">
    <property type="entry name" value="Cu-oxidase_2"/>
    <property type="match status" value="1"/>
</dbReference>
<feature type="region of interest" description="Disordered" evidence="2">
    <location>
        <begin position="1"/>
        <end position="26"/>
    </location>
</feature>
<comment type="caution">
    <text evidence="4">The sequence shown here is derived from an EMBL/GenBank/DDBJ whole genome shotgun (WGS) entry which is preliminary data.</text>
</comment>
<dbReference type="SUPFAM" id="SSF49503">
    <property type="entry name" value="Cupredoxins"/>
    <property type="match status" value="1"/>
</dbReference>
<dbReference type="InterPro" id="IPR045087">
    <property type="entry name" value="Cu-oxidase_fam"/>
</dbReference>
<comment type="similarity">
    <text evidence="1">Belongs to the multicopper oxidase family.</text>
</comment>
<evidence type="ECO:0000313" key="5">
    <source>
        <dbReference type="Proteomes" id="UP001597326"/>
    </source>
</evidence>
<evidence type="ECO:0000256" key="2">
    <source>
        <dbReference type="SAM" id="MobiDB-lite"/>
    </source>
</evidence>
<evidence type="ECO:0000256" key="1">
    <source>
        <dbReference type="ARBA" id="ARBA00010609"/>
    </source>
</evidence>
<dbReference type="Gene3D" id="2.60.40.420">
    <property type="entry name" value="Cupredoxins - blue copper proteins"/>
    <property type="match status" value="1"/>
</dbReference>
<name>A0ABW4RY30_9ACTN</name>
<dbReference type="PANTHER" id="PTHR48267:SF1">
    <property type="entry name" value="BILIRUBIN OXIDASE"/>
    <property type="match status" value="1"/>
</dbReference>
<dbReference type="PANTHER" id="PTHR48267">
    <property type="entry name" value="CUPREDOXIN SUPERFAMILY PROTEIN"/>
    <property type="match status" value="1"/>
</dbReference>